<reference evidence="16" key="1">
    <citation type="submission" date="2020-11" db="EMBL/GenBank/DDBJ databases">
        <authorList>
            <person name="Tran Van P."/>
        </authorList>
    </citation>
    <scope>NUCLEOTIDE SEQUENCE</scope>
</reference>
<keyword evidence="7 15" id="KW-1133">Transmembrane helix</keyword>
<sequence length="544" mass="61089">MDSDIWSDGERLGSALLFGGSILLAFLGITFNIRFMYLTLLLKVFEIPPVECATIPALSTSHGPIDHVFHHQSDVYAGRPVNLEGEINEAFGREKIQRHSTKRKPPEQDPSSQDSSPSDSSSSELRNGSGDLIVKDEKVVIRAPTFAAPSANKRESSASRSEASSDDNGERPDNPAPEKDSKDPDPPTDDFHYELDAHLGSIKSGVEAIIDDEVTKRFSAEELRAEMFPIRMDGRTNLTLFFQSWNLLTRTNENYAFISVRLTCIWFVGFVFRYAILLPIRVLLTSWAIVILVVGTGLVGSLPNGKIKRVLYERTWLTVFRIFQQALSGGPASWRLLGRHPASTFTSVSAYLVRAKRSEGQTFLFQTFLFQTFLFQTFLFQTFLFQTFLFQTFPIKAGKRIRMGVWDQDAENAILASLRHDRAAVAQRLKDHVEVEDNPPILIFPEGVCINNTSVMQFKKGSFETGATVYPVAMRYDPRFADAFWNNSQANYLQHLYSMFTSWAVVTDVWYLAPMRAADGESAVSFANRVKAEIAQRGGLVDSD</sequence>
<evidence type="ECO:0000256" key="9">
    <source>
        <dbReference type="ARBA" id="ARBA00023136"/>
    </source>
</evidence>
<protein>
    <submittedName>
        <fullName evidence="16">Uncharacterized protein</fullName>
    </submittedName>
</protein>
<keyword evidence="4" id="KW-0444">Lipid biosynthesis</keyword>
<feature type="region of interest" description="Disordered" evidence="14">
    <location>
        <begin position="92"/>
        <end position="129"/>
    </location>
</feature>
<comment type="subcellular location">
    <subcellularLocation>
        <location evidence="1">Membrane</location>
    </subcellularLocation>
</comment>
<dbReference type="Pfam" id="PF01553">
    <property type="entry name" value="Acyltransferase"/>
    <property type="match status" value="1"/>
</dbReference>
<comment type="similarity">
    <text evidence="3">Belongs to the 1-acyl-sn-glycerol-3-phosphate acyltransferase family.</text>
</comment>
<evidence type="ECO:0000256" key="7">
    <source>
        <dbReference type="ARBA" id="ARBA00022989"/>
    </source>
</evidence>
<feature type="transmembrane region" description="Helical" evidence="15">
    <location>
        <begin position="12"/>
        <end position="33"/>
    </location>
</feature>
<dbReference type="SMART" id="SM00563">
    <property type="entry name" value="PlsC"/>
    <property type="match status" value="1"/>
</dbReference>
<evidence type="ECO:0000256" key="6">
    <source>
        <dbReference type="ARBA" id="ARBA00022692"/>
    </source>
</evidence>
<evidence type="ECO:0000256" key="15">
    <source>
        <dbReference type="SAM" id="Phobius"/>
    </source>
</evidence>
<keyword evidence="5" id="KW-0808">Transferase</keyword>
<keyword evidence="12" id="KW-0012">Acyltransferase</keyword>
<feature type="compositionally biased region" description="Basic and acidic residues" evidence="14">
    <location>
        <begin position="168"/>
        <end position="192"/>
    </location>
</feature>
<evidence type="ECO:0000256" key="14">
    <source>
        <dbReference type="SAM" id="MobiDB-lite"/>
    </source>
</evidence>
<evidence type="ECO:0000256" key="11">
    <source>
        <dbReference type="ARBA" id="ARBA00023264"/>
    </source>
</evidence>
<comment type="pathway">
    <text evidence="2">Lipid metabolism.</text>
</comment>
<evidence type="ECO:0000256" key="2">
    <source>
        <dbReference type="ARBA" id="ARBA00005189"/>
    </source>
</evidence>
<feature type="transmembrane region" description="Helical" evidence="15">
    <location>
        <begin position="282"/>
        <end position="302"/>
    </location>
</feature>
<keyword evidence="8" id="KW-0443">Lipid metabolism</keyword>
<dbReference type="GO" id="GO:0019432">
    <property type="term" value="P:triglyceride biosynthetic process"/>
    <property type="evidence" value="ECO:0007669"/>
    <property type="project" value="TreeGrafter"/>
</dbReference>
<dbReference type="GO" id="GO:0008654">
    <property type="term" value="P:phospholipid biosynthetic process"/>
    <property type="evidence" value="ECO:0007669"/>
    <property type="project" value="UniProtKB-KW"/>
</dbReference>
<dbReference type="EMBL" id="OB661159">
    <property type="protein sequence ID" value="CAD7227484.1"/>
    <property type="molecule type" value="Genomic_DNA"/>
</dbReference>
<evidence type="ECO:0000256" key="8">
    <source>
        <dbReference type="ARBA" id="ARBA00023098"/>
    </source>
</evidence>
<proteinExistence type="inferred from homology"/>
<dbReference type="GO" id="GO:0004366">
    <property type="term" value="F:glycerol-3-phosphate O-acyltransferase activity"/>
    <property type="evidence" value="ECO:0007669"/>
    <property type="project" value="TreeGrafter"/>
</dbReference>
<dbReference type="PANTHER" id="PTHR23063:SF2">
    <property type="entry name" value="GLYCEROL-3-PHOSPHATE ACYLTRANSFERASE 4, ISOFORM D-RELATED"/>
    <property type="match status" value="1"/>
</dbReference>
<feature type="region of interest" description="Disordered" evidence="14">
    <location>
        <begin position="145"/>
        <end position="192"/>
    </location>
</feature>
<keyword evidence="6 15" id="KW-0812">Transmembrane</keyword>
<dbReference type="CDD" id="cd07991">
    <property type="entry name" value="LPLAT_LPCAT1-like"/>
    <property type="match status" value="1"/>
</dbReference>
<evidence type="ECO:0000256" key="13">
    <source>
        <dbReference type="ARBA" id="ARBA00025707"/>
    </source>
</evidence>
<dbReference type="AlphaFoldDB" id="A0A7R8W9J5"/>
<dbReference type="InterPro" id="IPR002123">
    <property type="entry name" value="Plipid/glycerol_acylTrfase"/>
</dbReference>
<feature type="transmembrane region" description="Helical" evidence="15">
    <location>
        <begin position="255"/>
        <end position="276"/>
    </location>
</feature>
<feature type="compositionally biased region" description="Low complexity" evidence="14">
    <location>
        <begin position="109"/>
        <end position="124"/>
    </location>
</feature>
<keyword evidence="11" id="KW-1208">Phospholipid metabolism</keyword>
<evidence type="ECO:0000256" key="1">
    <source>
        <dbReference type="ARBA" id="ARBA00004370"/>
    </source>
</evidence>
<dbReference type="InterPro" id="IPR045252">
    <property type="entry name" value="LPCAT1-like"/>
</dbReference>
<evidence type="ECO:0000256" key="3">
    <source>
        <dbReference type="ARBA" id="ARBA00008655"/>
    </source>
</evidence>
<comment type="pathway">
    <text evidence="13">Phospholipid metabolism.</text>
</comment>
<evidence type="ECO:0000256" key="4">
    <source>
        <dbReference type="ARBA" id="ARBA00022516"/>
    </source>
</evidence>
<feature type="non-terminal residue" evidence="16">
    <location>
        <position position="1"/>
    </location>
</feature>
<name>A0A7R8W9J5_9CRUS</name>
<keyword evidence="9 15" id="KW-0472">Membrane</keyword>
<dbReference type="OrthoDB" id="10051137at2759"/>
<evidence type="ECO:0000256" key="5">
    <source>
        <dbReference type="ARBA" id="ARBA00022679"/>
    </source>
</evidence>
<dbReference type="PANTHER" id="PTHR23063">
    <property type="entry name" value="PHOSPHOLIPID ACYLTRANSFERASE"/>
    <property type="match status" value="1"/>
</dbReference>
<accession>A0A7R8W9J5</accession>
<dbReference type="GO" id="GO:0005783">
    <property type="term" value="C:endoplasmic reticulum"/>
    <property type="evidence" value="ECO:0007669"/>
    <property type="project" value="TreeGrafter"/>
</dbReference>
<evidence type="ECO:0000313" key="16">
    <source>
        <dbReference type="EMBL" id="CAD7227484.1"/>
    </source>
</evidence>
<evidence type="ECO:0000256" key="10">
    <source>
        <dbReference type="ARBA" id="ARBA00023209"/>
    </source>
</evidence>
<gene>
    <name evidence="16" type="ORF">CTOB1V02_LOCUS5390</name>
</gene>
<keyword evidence="10" id="KW-0594">Phospholipid biosynthesis</keyword>
<dbReference type="GO" id="GO:0016020">
    <property type="term" value="C:membrane"/>
    <property type="evidence" value="ECO:0007669"/>
    <property type="project" value="UniProtKB-SubCell"/>
</dbReference>
<organism evidence="16">
    <name type="scientific">Cyprideis torosa</name>
    <dbReference type="NCBI Taxonomy" id="163714"/>
    <lineage>
        <taxon>Eukaryota</taxon>
        <taxon>Metazoa</taxon>
        <taxon>Ecdysozoa</taxon>
        <taxon>Arthropoda</taxon>
        <taxon>Crustacea</taxon>
        <taxon>Oligostraca</taxon>
        <taxon>Ostracoda</taxon>
        <taxon>Podocopa</taxon>
        <taxon>Podocopida</taxon>
        <taxon>Cytherocopina</taxon>
        <taxon>Cytheroidea</taxon>
        <taxon>Cytherideidae</taxon>
        <taxon>Cyprideis</taxon>
    </lineage>
</organism>
<evidence type="ECO:0000256" key="12">
    <source>
        <dbReference type="ARBA" id="ARBA00023315"/>
    </source>
</evidence>
<feature type="transmembrane region" description="Helical" evidence="15">
    <location>
        <begin position="363"/>
        <end position="385"/>
    </location>
</feature>